<dbReference type="Gene3D" id="3.30.1310.10">
    <property type="entry name" value="Nucleoid-associated protein YbaB-like domain"/>
    <property type="match status" value="1"/>
</dbReference>
<comment type="similarity">
    <text evidence="2">Belongs to the YbaB/EbfC family.</text>
</comment>
<dbReference type="EMBL" id="JQIF01000017">
    <property type="protein sequence ID" value="KGJ54352.1"/>
    <property type="molecule type" value="Genomic_DNA"/>
</dbReference>
<evidence type="ECO:0000313" key="6">
    <source>
        <dbReference type="EMBL" id="MZH54532.1"/>
    </source>
</evidence>
<dbReference type="Proteomes" id="UP000604383">
    <property type="component" value="Unassembled WGS sequence"/>
</dbReference>
<dbReference type="GO" id="GO:0005829">
    <property type="term" value="C:cytosol"/>
    <property type="evidence" value="ECO:0007669"/>
    <property type="project" value="TreeGrafter"/>
</dbReference>
<reference evidence="5" key="4">
    <citation type="journal article" date="2022" name="Clin. Infect. Dis.">
        <title>Association between Clostridium innocuum and antibiotic-associated diarrhea in adults and children: A cross-sectional study and comparative genomics analysis.</title>
        <authorList>
            <person name="Cherny K.E."/>
            <person name="Muscat E.B."/>
            <person name="Balaji A."/>
            <person name="Mukherjee J."/>
            <person name="Ozer E.A."/>
            <person name="Angarone M.P."/>
            <person name="Hauser A.R."/>
            <person name="Sichel J.S."/>
            <person name="Amponsah E."/>
            <person name="Kociolek L.K."/>
        </authorList>
    </citation>
    <scope>NUCLEOTIDE SEQUENCE</scope>
    <source>
        <strain evidence="5">NU1-AC-029v</strain>
    </source>
</reference>
<comment type="function">
    <text evidence="2">Binds to DNA and alters its conformation. May be involved in regulation of gene expression, nucleoid organization and DNA protection.</text>
</comment>
<comment type="subunit">
    <text evidence="2">Homodimer.</text>
</comment>
<dbReference type="InterPro" id="IPR036894">
    <property type="entry name" value="YbaB-like_sf"/>
</dbReference>
<evidence type="ECO:0000313" key="4">
    <source>
        <dbReference type="EMBL" id="KGJ54352.1"/>
    </source>
</evidence>
<keyword evidence="2" id="KW-0963">Cytoplasm</keyword>
<dbReference type="SUPFAM" id="SSF82607">
    <property type="entry name" value="YbaB-like"/>
    <property type="match status" value="1"/>
</dbReference>
<evidence type="ECO:0000313" key="7">
    <source>
        <dbReference type="EMBL" id="QJA00908.1"/>
    </source>
</evidence>
<dbReference type="EMBL" id="JAKTMA010000041">
    <property type="protein sequence ID" value="MCR0234838.1"/>
    <property type="molecule type" value="Genomic_DNA"/>
</dbReference>
<evidence type="ECO:0000256" key="3">
    <source>
        <dbReference type="SAM" id="Coils"/>
    </source>
</evidence>
<dbReference type="AlphaFoldDB" id="A0A099IB18"/>
<reference evidence="7 9" key="3">
    <citation type="submission" date="2020-02" db="EMBL/GenBank/DDBJ databases">
        <authorList>
            <person name="Kociolek L.K."/>
            <person name="Ozer E.A."/>
        </authorList>
    </citation>
    <scope>NUCLEOTIDE SEQUENCE [LARGE SCALE GENOMIC DNA]</scope>
    <source>
        <strain evidence="7 9">ATCC 14501</strain>
    </source>
</reference>
<dbReference type="PANTHER" id="PTHR33449">
    <property type="entry name" value="NUCLEOID-ASSOCIATED PROTEIN YBAB"/>
    <property type="match status" value="1"/>
</dbReference>
<accession>A0A099IB18</accession>
<dbReference type="NCBIfam" id="TIGR00103">
    <property type="entry name" value="DNA_YbaB_EbfC"/>
    <property type="match status" value="1"/>
</dbReference>
<protein>
    <recommendedName>
        <fullName evidence="2">Nucleoid-associated protein CIAN88_04220</fullName>
    </recommendedName>
</protein>
<evidence type="ECO:0000256" key="1">
    <source>
        <dbReference type="ARBA" id="ARBA00023125"/>
    </source>
</evidence>
<dbReference type="Pfam" id="PF02575">
    <property type="entry name" value="YbaB_DNA_bd"/>
    <property type="match status" value="1"/>
</dbReference>
<evidence type="ECO:0000313" key="9">
    <source>
        <dbReference type="Proteomes" id="UP000503330"/>
    </source>
</evidence>
<dbReference type="EMBL" id="CP048838">
    <property type="protein sequence ID" value="QJA00908.1"/>
    <property type="molecule type" value="Genomic_DNA"/>
</dbReference>
<evidence type="ECO:0000256" key="2">
    <source>
        <dbReference type="HAMAP-Rule" id="MF_00274"/>
    </source>
</evidence>
<dbReference type="InterPro" id="IPR004401">
    <property type="entry name" value="YbaB/EbfC"/>
</dbReference>
<dbReference type="GO" id="GO:0043590">
    <property type="term" value="C:bacterial nucleoid"/>
    <property type="evidence" value="ECO:0007669"/>
    <property type="project" value="UniProtKB-UniRule"/>
</dbReference>
<dbReference type="Proteomes" id="UP000503330">
    <property type="component" value="Chromosome"/>
</dbReference>
<dbReference type="GO" id="GO:0003677">
    <property type="term" value="F:DNA binding"/>
    <property type="evidence" value="ECO:0007669"/>
    <property type="project" value="UniProtKB-UniRule"/>
</dbReference>
<evidence type="ECO:0000313" key="5">
    <source>
        <dbReference type="EMBL" id="MCR0234838.1"/>
    </source>
</evidence>
<name>A0A099IB18_CLOIN</name>
<dbReference type="Proteomes" id="UP001203972">
    <property type="component" value="Unassembled WGS sequence"/>
</dbReference>
<dbReference type="PIRSF" id="PIRSF004555">
    <property type="entry name" value="UCP004555"/>
    <property type="match status" value="1"/>
</dbReference>
<dbReference type="GeneID" id="61923882"/>
<dbReference type="HAMAP" id="MF_00274">
    <property type="entry name" value="DNA_YbaB_EbfC"/>
    <property type="match status" value="1"/>
</dbReference>
<sequence length="102" mass="11300">MNMQGLLKQAQKMQKELTKLEDELNEKVYETTMGGGVIKVEVKGSMSVESISIDESLLEKDNKEDLEDMLKSALNDAFAKAVEDKEKNMNQITGGVKMPGGF</sequence>
<proteinExistence type="inferred from homology"/>
<dbReference type="EMBL" id="WWTN01000002">
    <property type="protein sequence ID" value="MZH54532.1"/>
    <property type="molecule type" value="Genomic_DNA"/>
</dbReference>
<feature type="coiled-coil region" evidence="3">
    <location>
        <begin position="3"/>
        <end position="30"/>
    </location>
</feature>
<keyword evidence="1 2" id="KW-0238">DNA-binding</keyword>
<organism evidence="4 8">
    <name type="scientific">Clostridium innocuum</name>
    <dbReference type="NCBI Taxonomy" id="1522"/>
    <lineage>
        <taxon>Bacteria</taxon>
        <taxon>Bacillati</taxon>
        <taxon>Bacillota</taxon>
        <taxon>Clostridia</taxon>
        <taxon>Eubacteriales</taxon>
        <taxon>Clostridiaceae</taxon>
        <taxon>Clostridium</taxon>
    </lineage>
</organism>
<reference evidence="4 8" key="1">
    <citation type="submission" date="2014-08" db="EMBL/GenBank/DDBJ databases">
        <title>Clostridium innocuum, an unnegligible vancomycin-resistant pathogen causing extra-intestinal infections.</title>
        <authorList>
            <person name="Feng Y."/>
            <person name="Chiu C.-H."/>
        </authorList>
    </citation>
    <scope>NUCLEOTIDE SEQUENCE [LARGE SCALE GENOMIC DNA]</scope>
    <source>
        <strain evidence="4 8">AN88</strain>
    </source>
</reference>
<dbReference type="Proteomes" id="UP000030008">
    <property type="component" value="Unassembled WGS sequence"/>
</dbReference>
<comment type="subcellular location">
    <subcellularLocation>
        <location evidence="2">Cytoplasm</location>
        <location evidence="2">Nucleoid</location>
    </subcellularLocation>
</comment>
<dbReference type="PANTHER" id="PTHR33449:SF1">
    <property type="entry name" value="NUCLEOID-ASSOCIATED PROTEIN YBAB"/>
    <property type="match status" value="1"/>
</dbReference>
<dbReference type="RefSeq" id="WP_002606688.1">
    <property type="nucleotide sequence ID" value="NZ_AP025565.1"/>
</dbReference>
<reference evidence="6" key="2">
    <citation type="journal article" date="2019" name="Nat. Med.">
        <title>A library of human gut bacterial isolates paired with longitudinal multiomics data enables mechanistic microbiome research.</title>
        <authorList>
            <person name="Poyet M."/>
            <person name="Groussin M."/>
            <person name="Gibbons S.M."/>
            <person name="Avila-Pacheco J."/>
            <person name="Jiang X."/>
            <person name="Kearney S.M."/>
            <person name="Perrotta A.R."/>
            <person name="Berdy B."/>
            <person name="Zhao S."/>
            <person name="Lieberman T.D."/>
            <person name="Swanson P.K."/>
            <person name="Smith M."/>
            <person name="Roesemann S."/>
            <person name="Alexander J.E."/>
            <person name="Rich S.A."/>
            <person name="Livny J."/>
            <person name="Vlamakis H."/>
            <person name="Clish C."/>
            <person name="Bullock K."/>
            <person name="Deik A."/>
            <person name="Scott J."/>
            <person name="Pierce K.A."/>
            <person name="Xavier R.J."/>
            <person name="Alm E.J."/>
        </authorList>
    </citation>
    <scope>NUCLEOTIDE SEQUENCE</scope>
    <source>
        <strain evidence="6">BIOML-A12</strain>
    </source>
</reference>
<evidence type="ECO:0000313" key="8">
    <source>
        <dbReference type="Proteomes" id="UP000030008"/>
    </source>
</evidence>
<gene>
    <name evidence="4" type="ORF">CIAN88_04220</name>
    <name evidence="7" type="ORF">G4D54_00055</name>
    <name evidence="6" type="ORF">GT664_01900</name>
    <name evidence="5" type="ORF">MKC95_18895</name>
</gene>
<keyword evidence="3" id="KW-0175">Coiled coil</keyword>